<protein>
    <recommendedName>
        <fullName evidence="4">2-(1,2-epoxy-1,2-dihydrophenyl)acetyl-CoA isomerase</fullName>
    </recommendedName>
</protein>
<proteinExistence type="inferred from homology"/>
<evidence type="ECO:0000256" key="1">
    <source>
        <dbReference type="ARBA" id="ARBA00005254"/>
    </source>
</evidence>
<dbReference type="AlphaFoldDB" id="A0A1C9U4G7"/>
<name>A0A1C9U4G7_9BACT</name>
<dbReference type="Gene3D" id="1.10.12.10">
    <property type="entry name" value="Lyase 2-enoyl-coa Hydratase, Chain A, domain 2"/>
    <property type="match status" value="1"/>
</dbReference>
<organism evidence="3">
    <name type="scientific">uncultured bacterium pAX1</name>
    <dbReference type="NCBI Taxonomy" id="1781156"/>
    <lineage>
        <taxon>Bacteria</taxon>
        <taxon>environmental samples</taxon>
    </lineage>
</organism>
<dbReference type="InterPro" id="IPR029045">
    <property type="entry name" value="ClpP/crotonase-like_dom_sf"/>
</dbReference>
<reference evidence="3" key="1">
    <citation type="journal article" date="2016" name="Sci. Rep.">
        <title>Triclosan Resistome from Metagenome Reveals Diverse Enoyl Acyl Carrier Protein Reductases and Selective Enrichment of Triclosan Resistance Genes.</title>
        <authorList>
            <person name="Khan R."/>
            <person name="Kong H.G."/>
            <person name="Jung Y.H."/>
            <person name="Choi J."/>
            <person name="Baek K.Y."/>
            <person name="Hwang E.C."/>
            <person name="Lee S.W."/>
        </authorList>
    </citation>
    <scope>NUCLEOTIDE SEQUENCE</scope>
</reference>
<evidence type="ECO:0008006" key="4">
    <source>
        <dbReference type="Google" id="ProtNLM"/>
    </source>
</evidence>
<dbReference type="PROSITE" id="PS00166">
    <property type="entry name" value="ENOYL_COA_HYDRATASE"/>
    <property type="match status" value="1"/>
</dbReference>
<dbReference type="EMBL" id="KT982357">
    <property type="protein sequence ID" value="AOR51030.1"/>
    <property type="molecule type" value="Genomic_DNA"/>
</dbReference>
<accession>A0A1C9U4G7</accession>
<dbReference type="CDD" id="cd06558">
    <property type="entry name" value="crotonase-like"/>
    <property type="match status" value="1"/>
</dbReference>
<sequence>MSAILVTPQTGSVILTLNRPERANAFNLEMVNELRAVLADAEKNPQVRCVVLTGAGDVFSAGQDISEMKQGGVVSYREHLEKTYNPLVLQIRNMGKPVVAAVNGPCAGAAFGVALACDLRIAKSSAYFVVGFGGIALAPDSGVSLLLPVYIGLGRAQEYFYSNKPITAKQALAWGMVNQVAGVDFDQLVMRVADGLAAGPSGAFALGKKAFNRAVLSNLEEALNYEGILQDEAGKSAEHHEGVAAFLAKRPPKFE</sequence>
<dbReference type="InterPro" id="IPR018376">
    <property type="entry name" value="Enoyl-CoA_hyd/isom_CS"/>
</dbReference>
<evidence type="ECO:0000313" key="3">
    <source>
        <dbReference type="EMBL" id="AOR51030.1"/>
    </source>
</evidence>
<comment type="similarity">
    <text evidence="1 2">Belongs to the enoyl-CoA hydratase/isomerase family.</text>
</comment>
<dbReference type="Pfam" id="PF00378">
    <property type="entry name" value="ECH_1"/>
    <property type="match status" value="1"/>
</dbReference>
<dbReference type="InterPro" id="IPR014748">
    <property type="entry name" value="Enoyl-CoA_hydra_C"/>
</dbReference>
<dbReference type="PANTHER" id="PTHR43459:SF1">
    <property type="entry name" value="EG:BACN32G11.4 PROTEIN"/>
    <property type="match status" value="1"/>
</dbReference>
<dbReference type="PANTHER" id="PTHR43459">
    <property type="entry name" value="ENOYL-COA HYDRATASE"/>
    <property type="match status" value="1"/>
</dbReference>
<evidence type="ECO:0000256" key="2">
    <source>
        <dbReference type="RuleBase" id="RU003707"/>
    </source>
</evidence>
<dbReference type="SUPFAM" id="SSF52096">
    <property type="entry name" value="ClpP/crotonase"/>
    <property type="match status" value="1"/>
</dbReference>
<dbReference type="Gene3D" id="3.90.226.10">
    <property type="entry name" value="2-enoyl-CoA Hydratase, Chain A, domain 1"/>
    <property type="match status" value="1"/>
</dbReference>
<dbReference type="GO" id="GO:0003824">
    <property type="term" value="F:catalytic activity"/>
    <property type="evidence" value="ECO:0007669"/>
    <property type="project" value="InterPro"/>
</dbReference>
<dbReference type="InterPro" id="IPR001753">
    <property type="entry name" value="Enoyl-CoA_hydra/iso"/>
</dbReference>